<dbReference type="EMBL" id="BTPE01000003">
    <property type="protein sequence ID" value="GMQ32607.1"/>
    <property type="molecule type" value="Genomic_DNA"/>
</dbReference>
<feature type="chain" id="PRO_5046770621" description="Transporter" evidence="1">
    <location>
        <begin position="33"/>
        <end position="273"/>
    </location>
</feature>
<name>A0ABQ6PYA0_9BACT</name>
<evidence type="ECO:0008006" key="4">
    <source>
        <dbReference type="Google" id="ProtNLM"/>
    </source>
</evidence>
<feature type="signal peptide" evidence="1">
    <location>
        <begin position="1"/>
        <end position="32"/>
    </location>
</feature>
<evidence type="ECO:0000313" key="3">
    <source>
        <dbReference type="Proteomes" id="UP001307705"/>
    </source>
</evidence>
<evidence type="ECO:0000256" key="1">
    <source>
        <dbReference type="SAM" id="SignalP"/>
    </source>
</evidence>
<keyword evidence="1" id="KW-0732">Signal</keyword>
<accession>A0ABQ6PYA0</accession>
<reference evidence="2 3" key="1">
    <citation type="submission" date="2023-08" db="EMBL/GenBank/DDBJ databases">
        <title>Draft genome sequence of Algoriphagus taiwanensis.</title>
        <authorList>
            <person name="Takatani N."/>
            <person name="Hosokawa M."/>
            <person name="Sawabe T."/>
        </authorList>
    </citation>
    <scope>NUCLEOTIDE SEQUENCE [LARGE SCALE GENOMIC DNA]</scope>
    <source>
        <strain evidence="2 3">JCM 19755</strain>
    </source>
</reference>
<comment type="caution">
    <text evidence="2">The sequence shown here is derived from an EMBL/GenBank/DDBJ whole genome shotgun (WGS) entry which is preliminary data.</text>
</comment>
<gene>
    <name evidence="2" type="ORF">Ataiwa_08790</name>
</gene>
<organism evidence="2 3">
    <name type="scientific">Algoriphagus taiwanensis</name>
    <dbReference type="NCBI Taxonomy" id="1445656"/>
    <lineage>
        <taxon>Bacteria</taxon>
        <taxon>Pseudomonadati</taxon>
        <taxon>Bacteroidota</taxon>
        <taxon>Cytophagia</taxon>
        <taxon>Cytophagales</taxon>
        <taxon>Cyclobacteriaceae</taxon>
        <taxon>Algoriphagus</taxon>
    </lineage>
</organism>
<evidence type="ECO:0000313" key="2">
    <source>
        <dbReference type="EMBL" id="GMQ32607.1"/>
    </source>
</evidence>
<protein>
    <recommendedName>
        <fullName evidence="4">Transporter</fullName>
    </recommendedName>
</protein>
<sequence>MAILNHNFSFPTMKKYLFLFAFSISFTFQVFAQDDAAELAKKLANPIASLISVPFQNNTDYGIGTFRGSRNTLNFQPVVPVAINENLNMITRVVLPIITQYNVTGEGQKQNGVGDAVMSAFFSPTNSKKLTWGVGPALLLPIGSQDFTAKKFGVGPTAVALKQFNGWTVGGLINQIWSIAGDESHTDVSQMFLQPFVVYNWKSGAGVGANMEWTRNWKASRSVVWLNPTLSAVTAMGKQKVQFAIGPRFNLAAPDAAKADWGWRAVIVLLFPK</sequence>
<dbReference type="Proteomes" id="UP001307705">
    <property type="component" value="Unassembled WGS sequence"/>
</dbReference>
<proteinExistence type="predicted"/>
<keyword evidence="3" id="KW-1185">Reference proteome</keyword>